<dbReference type="PANTHER" id="PTHR43130:SF3">
    <property type="entry name" value="HTH-TYPE TRANSCRIPTIONAL REGULATOR RV1931C"/>
    <property type="match status" value="1"/>
</dbReference>
<dbReference type="EMBL" id="CP001802">
    <property type="protein sequence ID" value="ACY23771.1"/>
    <property type="molecule type" value="Genomic_DNA"/>
</dbReference>
<dbReference type="InterPro" id="IPR052158">
    <property type="entry name" value="INH-QAR"/>
</dbReference>
<dbReference type="InterPro" id="IPR002818">
    <property type="entry name" value="DJ-1/PfpI"/>
</dbReference>
<dbReference type="PANTHER" id="PTHR43130">
    <property type="entry name" value="ARAC-FAMILY TRANSCRIPTIONAL REGULATOR"/>
    <property type="match status" value="1"/>
</dbReference>
<protein>
    <submittedName>
        <fullName evidence="4">ThiJ/PfpI domain protein</fullName>
    </submittedName>
</protein>
<keyword evidence="2" id="KW-0472">Membrane</keyword>
<keyword evidence="5" id="KW-1185">Reference proteome</keyword>
<dbReference type="SUPFAM" id="SSF52317">
    <property type="entry name" value="Class I glutamine amidotransferase-like"/>
    <property type="match status" value="1"/>
</dbReference>
<keyword evidence="2" id="KW-1133">Transmembrane helix</keyword>
<dbReference type="Gene3D" id="3.40.50.880">
    <property type="match status" value="1"/>
</dbReference>
<keyword evidence="2" id="KW-0812">Transmembrane</keyword>
<accession>D0L7I2</accession>
<dbReference type="eggNOG" id="COG4977">
    <property type="taxonomic scope" value="Bacteria"/>
</dbReference>
<evidence type="ECO:0000256" key="1">
    <source>
        <dbReference type="SAM" id="MobiDB-lite"/>
    </source>
</evidence>
<dbReference type="InterPro" id="IPR029062">
    <property type="entry name" value="Class_I_gatase-like"/>
</dbReference>
<dbReference type="STRING" id="526226.Gbro_4645"/>
<dbReference type="Pfam" id="PF01965">
    <property type="entry name" value="DJ-1_PfpI"/>
    <property type="match status" value="1"/>
</dbReference>
<reference evidence="4 5" key="2">
    <citation type="journal article" date="2010" name="Stand. Genomic Sci.">
        <title>Complete genome sequence of Gordonia bronchialis type strain (3410).</title>
        <authorList>
            <person name="Ivanova N."/>
            <person name="Sikorski J."/>
            <person name="Jando M."/>
            <person name="Lapidus A."/>
            <person name="Nolan M."/>
            <person name="Lucas S."/>
            <person name="Del Rio T.G."/>
            <person name="Tice H."/>
            <person name="Copeland A."/>
            <person name="Cheng J.F."/>
            <person name="Chen F."/>
            <person name="Bruce D."/>
            <person name="Goodwin L."/>
            <person name="Pitluck S."/>
            <person name="Mavromatis K."/>
            <person name="Ovchinnikova G."/>
            <person name="Pati A."/>
            <person name="Chen A."/>
            <person name="Palaniappan K."/>
            <person name="Land M."/>
            <person name="Hauser L."/>
            <person name="Chang Y.J."/>
            <person name="Jeffries C.D."/>
            <person name="Chain P."/>
            <person name="Saunders E."/>
            <person name="Han C."/>
            <person name="Detter J.C."/>
            <person name="Brettin T."/>
            <person name="Rohde M."/>
            <person name="Goker M."/>
            <person name="Bristow J."/>
            <person name="Eisen J.A."/>
            <person name="Markowitz V."/>
            <person name="Hugenholtz P."/>
            <person name="Klenk H.P."/>
            <person name="Kyrpides N.C."/>
        </authorList>
    </citation>
    <scope>NUCLEOTIDE SEQUENCE [LARGE SCALE GENOMIC DNA]</scope>
    <source>
        <strain evidence="5">ATCC 25592 / DSM 43247 / BCRC 13721 / JCM 3198 / KCTC 3076 / NBRC 16047 / NCTC 10667</strain>
    </source>
</reference>
<evidence type="ECO:0000313" key="4">
    <source>
        <dbReference type="EMBL" id="ACY23771.1"/>
    </source>
</evidence>
<proteinExistence type="predicted"/>
<feature type="domain" description="DJ-1/PfpI" evidence="3">
    <location>
        <begin position="82"/>
        <end position="244"/>
    </location>
</feature>
<name>D0L7I2_GORB4</name>
<feature type="region of interest" description="Disordered" evidence="1">
    <location>
        <begin position="472"/>
        <end position="492"/>
    </location>
</feature>
<dbReference type="HOGENOM" id="CLU_043258_0_0_11"/>
<gene>
    <name evidence="4" type="ordered locus">Gbro_4645</name>
</gene>
<evidence type="ECO:0000259" key="3">
    <source>
        <dbReference type="Pfam" id="PF01965"/>
    </source>
</evidence>
<dbReference type="AlphaFoldDB" id="D0L7I2"/>
<organism evidence="4 5">
    <name type="scientific">Gordonia bronchialis (strain ATCC 25592 / DSM 43247 / BCRC 13721 / JCM 3198 / KCTC 3076 / NBRC 16047 / NCTC 10667)</name>
    <name type="common">Rhodococcus bronchialis</name>
    <dbReference type="NCBI Taxonomy" id="526226"/>
    <lineage>
        <taxon>Bacteria</taxon>
        <taxon>Bacillati</taxon>
        <taxon>Actinomycetota</taxon>
        <taxon>Actinomycetes</taxon>
        <taxon>Mycobacteriales</taxon>
        <taxon>Gordoniaceae</taxon>
        <taxon>Gordonia</taxon>
    </lineage>
</organism>
<feature type="transmembrane region" description="Helical" evidence="2">
    <location>
        <begin position="432"/>
        <end position="462"/>
    </location>
</feature>
<evidence type="ECO:0000256" key="2">
    <source>
        <dbReference type="SAM" id="Phobius"/>
    </source>
</evidence>
<dbReference type="Proteomes" id="UP000001219">
    <property type="component" value="Chromosome"/>
</dbReference>
<evidence type="ECO:0000313" key="5">
    <source>
        <dbReference type="Proteomes" id="UP000001219"/>
    </source>
</evidence>
<reference evidence="5" key="1">
    <citation type="submission" date="2009-10" db="EMBL/GenBank/DDBJ databases">
        <title>The complete chromosome of Gordonia bronchialis DSM 43247.</title>
        <authorList>
            <consortium name="US DOE Joint Genome Institute (JGI-PGF)"/>
            <person name="Lucas S."/>
            <person name="Copeland A."/>
            <person name="Lapidus A."/>
            <person name="Glavina del Rio T."/>
            <person name="Dalin E."/>
            <person name="Tice H."/>
            <person name="Bruce D."/>
            <person name="Goodwin L."/>
            <person name="Pitluck S."/>
            <person name="Kyrpides N."/>
            <person name="Mavromatis K."/>
            <person name="Ivanova N."/>
            <person name="Ovchinnikova G."/>
            <person name="Saunders E."/>
            <person name="Brettin T."/>
            <person name="Detter J.C."/>
            <person name="Han C."/>
            <person name="Larimer F."/>
            <person name="Land M."/>
            <person name="Hauser L."/>
            <person name="Markowitz V."/>
            <person name="Cheng J.-F."/>
            <person name="Hugenholtz P."/>
            <person name="Woyke T."/>
            <person name="Wu D."/>
            <person name="Jando M."/>
            <person name="Schneider S."/>
            <person name="Goeker M."/>
            <person name="Klenk H.-P."/>
            <person name="Eisen J.A."/>
        </authorList>
    </citation>
    <scope>NUCLEOTIDE SEQUENCE [LARGE SCALE GENOMIC DNA]</scope>
    <source>
        <strain evidence="5">ATCC 25592 / DSM 43247 / BCRC 13721 / JCM 3198 / KCTC 3076 / NBRC 16047 / NCTC 10667</strain>
    </source>
</reference>
<sequence>MRQARHRRTMTSQPRVRRALRYALIAVGTVLLLAGALGIEVAASIPSMRHAAAEMYPPPEAAPPEAAASAGALAYDPRKPTVAVVMGEGGANVADTLAPYEVFARTGGFNTYLVAPSARPVTLGGGLTVVPQHSFASLAATVPDGPAIIVVPQLHGHRGPVTAWLTAQYRDNTHATFMSVCVGAEYLAETHILDGKSATSHWLKLIGLRRGYPGITWVAGKRFVEDGRVISTAGVLSGIDGALRLTERFLGADAATVVADEIRWPGYRPGAGLDIPVFSPGPADLPAVLSAAFGWNRPEMGVLVTSGVGEIELASAYRPYTELSYLAMPQTLSSTGQSVTTVHGVTVIPRGRMGVRDVDRVVVPGRVAADEHVADAVRRDGTDVDYLHTRDEFAFDGAIRDIATHYDRATARWVAKSLQYPTDAADAGTSAWPWSLTAIALGFLLLIVGALVGLCLLIRAAIRAVLRRRRVRQDPPEDQPAESSAERIRLLT</sequence>
<dbReference type="KEGG" id="gbr:Gbro_4645"/>